<keyword evidence="3" id="KW-1185">Reference proteome</keyword>
<dbReference type="GeneID" id="20232763"/>
<dbReference type="EMBL" id="KB202917">
    <property type="protein sequence ID" value="ESO87427.1"/>
    <property type="molecule type" value="Genomic_DNA"/>
</dbReference>
<keyword evidence="1" id="KW-1133">Transmembrane helix</keyword>
<dbReference type="CTD" id="20232763"/>
<accession>V3ZSV3</accession>
<name>V3ZSV3_LOTGI</name>
<dbReference type="Proteomes" id="UP000030746">
    <property type="component" value="Unassembled WGS sequence"/>
</dbReference>
<dbReference type="OrthoDB" id="8061355at2759"/>
<dbReference type="AlphaFoldDB" id="V3ZSV3"/>
<dbReference type="HOGENOM" id="CLU_080741_0_0_1"/>
<proteinExistence type="predicted"/>
<organism evidence="2 3">
    <name type="scientific">Lottia gigantea</name>
    <name type="common">Giant owl limpet</name>
    <dbReference type="NCBI Taxonomy" id="225164"/>
    <lineage>
        <taxon>Eukaryota</taxon>
        <taxon>Metazoa</taxon>
        <taxon>Spiralia</taxon>
        <taxon>Lophotrochozoa</taxon>
        <taxon>Mollusca</taxon>
        <taxon>Gastropoda</taxon>
        <taxon>Patellogastropoda</taxon>
        <taxon>Lottioidea</taxon>
        <taxon>Lottiidae</taxon>
        <taxon>Lottia</taxon>
    </lineage>
</organism>
<dbReference type="KEGG" id="lgi:LOTGIDRAFT_127866"/>
<feature type="transmembrane region" description="Helical" evidence="1">
    <location>
        <begin position="21"/>
        <end position="42"/>
    </location>
</feature>
<keyword evidence="1" id="KW-0812">Transmembrane</keyword>
<gene>
    <name evidence="2" type="ORF">LOTGIDRAFT_127866</name>
</gene>
<keyword evidence="1" id="KW-0472">Membrane</keyword>
<evidence type="ECO:0000313" key="3">
    <source>
        <dbReference type="Proteomes" id="UP000030746"/>
    </source>
</evidence>
<evidence type="ECO:0008006" key="4">
    <source>
        <dbReference type="Google" id="ProtNLM"/>
    </source>
</evidence>
<reference evidence="2 3" key="1">
    <citation type="journal article" date="2013" name="Nature">
        <title>Insights into bilaterian evolution from three spiralian genomes.</title>
        <authorList>
            <person name="Simakov O."/>
            <person name="Marletaz F."/>
            <person name="Cho S.J."/>
            <person name="Edsinger-Gonzales E."/>
            <person name="Havlak P."/>
            <person name="Hellsten U."/>
            <person name="Kuo D.H."/>
            <person name="Larsson T."/>
            <person name="Lv J."/>
            <person name="Arendt D."/>
            <person name="Savage R."/>
            <person name="Osoegawa K."/>
            <person name="de Jong P."/>
            <person name="Grimwood J."/>
            <person name="Chapman J.A."/>
            <person name="Shapiro H."/>
            <person name="Aerts A."/>
            <person name="Otillar R.P."/>
            <person name="Terry A.Y."/>
            <person name="Boore J.L."/>
            <person name="Grigoriev I.V."/>
            <person name="Lindberg D.R."/>
            <person name="Seaver E.C."/>
            <person name="Weisblat D.A."/>
            <person name="Putnam N.H."/>
            <person name="Rokhsar D.S."/>
        </authorList>
    </citation>
    <scope>NUCLEOTIDE SEQUENCE [LARGE SCALE GENOMIC DNA]</scope>
</reference>
<evidence type="ECO:0000313" key="2">
    <source>
        <dbReference type="EMBL" id="ESO87427.1"/>
    </source>
</evidence>
<sequence>MGVLQQLKLLFKKNYLIRKRQPGILALEVLWPIFIVIIVTVIRQGVPPVEKKTCHFQERAMPSAGVVPFLQTFVCNLENECRTKEELEDAKGVTYR</sequence>
<evidence type="ECO:0000256" key="1">
    <source>
        <dbReference type="SAM" id="Phobius"/>
    </source>
</evidence>
<dbReference type="RefSeq" id="XP_009061895.1">
    <property type="nucleotide sequence ID" value="XM_009063647.1"/>
</dbReference>
<protein>
    <recommendedName>
        <fullName evidence="4">ABC-2 type transporter domain-containing protein</fullName>
    </recommendedName>
</protein>
<dbReference type="OMA" id="FIVEIFW"/>